<dbReference type="InterPro" id="IPR006598">
    <property type="entry name" value="CAP10"/>
</dbReference>
<dbReference type="InterPro" id="IPR051091">
    <property type="entry name" value="O-Glucosyltr/Glycosyltrsf_90"/>
</dbReference>
<name>A0AAJ0BS34_9PEZI</name>
<keyword evidence="1" id="KW-0812">Transmembrane</keyword>
<proteinExistence type="predicted"/>
<dbReference type="Pfam" id="PF05686">
    <property type="entry name" value="Glyco_transf_90"/>
    <property type="match status" value="1"/>
</dbReference>
<dbReference type="RefSeq" id="XP_060278307.1">
    <property type="nucleotide sequence ID" value="XM_060425059.1"/>
</dbReference>
<organism evidence="3 4">
    <name type="scientific">Phialemonium atrogriseum</name>
    <dbReference type="NCBI Taxonomy" id="1093897"/>
    <lineage>
        <taxon>Eukaryota</taxon>
        <taxon>Fungi</taxon>
        <taxon>Dikarya</taxon>
        <taxon>Ascomycota</taxon>
        <taxon>Pezizomycotina</taxon>
        <taxon>Sordariomycetes</taxon>
        <taxon>Sordariomycetidae</taxon>
        <taxon>Cephalothecales</taxon>
        <taxon>Cephalothecaceae</taxon>
        <taxon>Phialemonium</taxon>
    </lineage>
</organism>
<dbReference type="PANTHER" id="PTHR12203">
    <property type="entry name" value="KDEL LYS-ASP-GLU-LEU CONTAINING - RELATED"/>
    <property type="match status" value="1"/>
</dbReference>
<evidence type="ECO:0000313" key="3">
    <source>
        <dbReference type="EMBL" id="KAK1762094.1"/>
    </source>
</evidence>
<keyword evidence="3" id="KW-0808">Transferase</keyword>
<accession>A0AAJ0BS34</accession>
<dbReference type="Proteomes" id="UP001244011">
    <property type="component" value="Unassembled WGS sequence"/>
</dbReference>
<feature type="transmembrane region" description="Helical" evidence="1">
    <location>
        <begin position="12"/>
        <end position="35"/>
    </location>
</feature>
<sequence length="461" mass="52025">MGEILTRRVRRWRHACVFLGASLLLYFLLLVFTVLRGDGRTSNSFQATGRHRRPSRGVFETLNLSEEQCNVTFPGLTDDIDRTIARGPFTLKQTTGALGPLQARIKDGQLYIVNWEKKLSPELIDSRMASLHQIHRALLTAPSLLPDTVFSLNIQDQPFGTAWSYARPAFPAPAASLPHINRAFLMPHFSFWSWPLPFVGVFARAAAAVDALEASLPFAEKDPRAVWRGTARFNGAHYPRLRQRLLKVAQGKDWADVQPLSRGQNVSADIDPDVAPGGYGSATNSLLVEDFCRYKYILHTEGITYSGRFQFLQMCGSVLITPPIAWLQHTTHLVRPLFSDDLDLGSGPGTESWIPDPDIVKAWPTRYRPEEANIVFVSPEWTDLEGTVRWLEEHPQVAEGIARRQRELFVGGGYLSPAAETCYWRALVRGWNKVASLEGEGWEEKEGMRWELFSMRHEGRE</sequence>
<protein>
    <submittedName>
        <fullName evidence="3">Glycosyl transferase family 90-domain-containing protein</fullName>
    </submittedName>
</protein>
<comment type="caution">
    <text evidence="3">The sequence shown here is derived from an EMBL/GenBank/DDBJ whole genome shotgun (WGS) entry which is preliminary data.</text>
</comment>
<dbReference type="EMBL" id="MU839043">
    <property type="protein sequence ID" value="KAK1762094.1"/>
    <property type="molecule type" value="Genomic_DNA"/>
</dbReference>
<keyword evidence="1" id="KW-0472">Membrane</keyword>
<dbReference type="GO" id="GO:0016740">
    <property type="term" value="F:transferase activity"/>
    <property type="evidence" value="ECO:0007669"/>
    <property type="project" value="UniProtKB-KW"/>
</dbReference>
<gene>
    <name evidence="3" type="ORF">QBC33DRAFT_462195</name>
</gene>
<dbReference type="SMART" id="SM00672">
    <property type="entry name" value="CAP10"/>
    <property type="match status" value="1"/>
</dbReference>
<keyword evidence="1" id="KW-1133">Transmembrane helix</keyword>
<dbReference type="PANTHER" id="PTHR12203:SF63">
    <property type="entry name" value="GLYCOSYL TRANSFERASE CAP10 DOMAIN-CONTAINING PROTEIN"/>
    <property type="match status" value="1"/>
</dbReference>
<evidence type="ECO:0000313" key="4">
    <source>
        <dbReference type="Proteomes" id="UP001244011"/>
    </source>
</evidence>
<dbReference type="GeneID" id="85308246"/>
<evidence type="ECO:0000256" key="1">
    <source>
        <dbReference type="SAM" id="Phobius"/>
    </source>
</evidence>
<evidence type="ECO:0000259" key="2">
    <source>
        <dbReference type="SMART" id="SM00672"/>
    </source>
</evidence>
<dbReference type="AlphaFoldDB" id="A0AAJ0BS34"/>
<keyword evidence="4" id="KW-1185">Reference proteome</keyword>
<reference evidence="3" key="1">
    <citation type="submission" date="2023-06" db="EMBL/GenBank/DDBJ databases">
        <title>Genome-scale phylogeny and comparative genomics of the fungal order Sordariales.</title>
        <authorList>
            <consortium name="Lawrence Berkeley National Laboratory"/>
            <person name="Hensen N."/>
            <person name="Bonometti L."/>
            <person name="Westerberg I."/>
            <person name="Brannstrom I.O."/>
            <person name="Guillou S."/>
            <person name="Cros-Aarteil S."/>
            <person name="Calhoun S."/>
            <person name="Haridas S."/>
            <person name="Kuo A."/>
            <person name="Mondo S."/>
            <person name="Pangilinan J."/>
            <person name="Riley R."/>
            <person name="Labutti K."/>
            <person name="Andreopoulos B."/>
            <person name="Lipzen A."/>
            <person name="Chen C."/>
            <person name="Yanf M."/>
            <person name="Daum C."/>
            <person name="Ng V."/>
            <person name="Clum A."/>
            <person name="Steindorff A."/>
            <person name="Ohm R."/>
            <person name="Martin F."/>
            <person name="Silar P."/>
            <person name="Natvig D."/>
            <person name="Lalanne C."/>
            <person name="Gautier V."/>
            <person name="Ament-Velasquez S.L."/>
            <person name="Kruys A."/>
            <person name="Hutchinson M.I."/>
            <person name="Powell A.J."/>
            <person name="Barry K."/>
            <person name="Miller A.N."/>
            <person name="Grigoriev I.V."/>
            <person name="Debuchy R."/>
            <person name="Gladieux P."/>
            <person name="Thoren M.H."/>
            <person name="Johannesson H."/>
        </authorList>
    </citation>
    <scope>NUCLEOTIDE SEQUENCE</scope>
    <source>
        <strain evidence="3">8032-3</strain>
    </source>
</reference>
<feature type="domain" description="Glycosyl transferase CAP10" evidence="2">
    <location>
        <begin position="144"/>
        <end position="438"/>
    </location>
</feature>